<keyword evidence="2" id="KW-1185">Reference proteome</keyword>
<name>A0A9X1ZGB6_9GAMM</name>
<evidence type="ECO:0000313" key="1">
    <source>
        <dbReference type="EMBL" id="MCL1141143.1"/>
    </source>
</evidence>
<dbReference type="Proteomes" id="UP001139333">
    <property type="component" value="Unassembled WGS sequence"/>
</dbReference>
<dbReference type="RefSeq" id="WP_248993836.1">
    <property type="nucleotide sequence ID" value="NZ_JAKIKP010000001.1"/>
</dbReference>
<reference evidence="1" key="1">
    <citation type="submission" date="2022-01" db="EMBL/GenBank/DDBJ databases">
        <title>Whole genome-based taxonomy of the Shewanellaceae.</title>
        <authorList>
            <person name="Martin-Rodriguez A.J."/>
        </authorList>
    </citation>
    <scope>NUCLEOTIDE SEQUENCE</scope>
    <source>
        <strain evidence="1">DSM 16422</strain>
    </source>
</reference>
<accession>A0A9X1ZGB6</accession>
<dbReference type="EMBL" id="JAKIKP010000001">
    <property type="protein sequence ID" value="MCL1141143.1"/>
    <property type="molecule type" value="Genomic_DNA"/>
</dbReference>
<proteinExistence type="predicted"/>
<protein>
    <submittedName>
        <fullName evidence="1">Uncharacterized protein</fullName>
    </submittedName>
</protein>
<organism evidence="1 2">
    <name type="scientific">Shewanella gaetbuli</name>
    <dbReference type="NCBI Taxonomy" id="220752"/>
    <lineage>
        <taxon>Bacteria</taxon>
        <taxon>Pseudomonadati</taxon>
        <taxon>Pseudomonadota</taxon>
        <taxon>Gammaproteobacteria</taxon>
        <taxon>Alteromonadales</taxon>
        <taxon>Shewanellaceae</taxon>
        <taxon>Shewanella</taxon>
    </lineage>
</organism>
<sequence length="45" mass="5118">MKDLEDDNIEGRYYEKGRHSDSGAVIAVMLVGRNLLCFLLSNVQF</sequence>
<dbReference type="AlphaFoldDB" id="A0A9X1ZGB6"/>
<gene>
    <name evidence="1" type="ORF">L2672_00305</name>
</gene>
<comment type="caution">
    <text evidence="1">The sequence shown here is derived from an EMBL/GenBank/DDBJ whole genome shotgun (WGS) entry which is preliminary data.</text>
</comment>
<evidence type="ECO:0000313" key="2">
    <source>
        <dbReference type="Proteomes" id="UP001139333"/>
    </source>
</evidence>